<sequence length="178" mass="18543">MSTSPGPAPRGPAGPGRAGARAPLSLEFPQSLATYDEYAAAQRTVDHLSDAGFPVENCMIVGTDLRQVERITGRLTTPKVAAAGALSGLWFGVFVGLVFALVGEGSALSLVASTAAFGALFGVVWSMVGYGLTRGRRDFSSVSSVVATRYEVLVEHRHAARARELLADLPGALPNPFA</sequence>
<dbReference type="Pfam" id="PF11181">
    <property type="entry name" value="YflT"/>
    <property type="match status" value="1"/>
</dbReference>
<keyword evidence="2" id="KW-1133">Transmembrane helix</keyword>
<dbReference type="InterPro" id="IPR025889">
    <property type="entry name" value="GSP17M-like_dom"/>
</dbReference>
<evidence type="ECO:0000259" key="3">
    <source>
        <dbReference type="Pfam" id="PF11181"/>
    </source>
</evidence>
<feature type="transmembrane region" description="Helical" evidence="2">
    <location>
        <begin position="108"/>
        <end position="132"/>
    </location>
</feature>
<feature type="compositionally biased region" description="Pro residues" evidence="1">
    <location>
        <begin position="1"/>
        <end position="12"/>
    </location>
</feature>
<evidence type="ECO:0000313" key="5">
    <source>
        <dbReference type="Proteomes" id="UP000544110"/>
    </source>
</evidence>
<keyword evidence="2" id="KW-0812">Transmembrane</keyword>
<dbReference type="Proteomes" id="UP000544110">
    <property type="component" value="Unassembled WGS sequence"/>
</dbReference>
<evidence type="ECO:0000313" key="4">
    <source>
        <dbReference type="EMBL" id="NYG54571.1"/>
    </source>
</evidence>
<comment type="caution">
    <text evidence="4">The sequence shown here is derived from an EMBL/GenBank/DDBJ whole genome shotgun (WGS) entry which is preliminary data.</text>
</comment>
<dbReference type="RefSeq" id="WP_218848718.1">
    <property type="nucleotide sequence ID" value="NZ_JACCAC010000001.1"/>
</dbReference>
<evidence type="ECO:0000256" key="1">
    <source>
        <dbReference type="SAM" id="MobiDB-lite"/>
    </source>
</evidence>
<accession>A0A7Y9RSQ6</accession>
<name>A0A7Y9RSQ6_9ACTN</name>
<evidence type="ECO:0000256" key="2">
    <source>
        <dbReference type="SAM" id="Phobius"/>
    </source>
</evidence>
<feature type="domain" description="General stress protein 17M-like" evidence="3">
    <location>
        <begin position="31"/>
        <end position="103"/>
    </location>
</feature>
<dbReference type="EMBL" id="JACCAC010000001">
    <property type="protein sequence ID" value="NYG54571.1"/>
    <property type="molecule type" value="Genomic_DNA"/>
</dbReference>
<feature type="transmembrane region" description="Helical" evidence="2">
    <location>
        <begin position="80"/>
        <end position="102"/>
    </location>
</feature>
<proteinExistence type="predicted"/>
<reference evidence="4 5" key="1">
    <citation type="submission" date="2020-07" db="EMBL/GenBank/DDBJ databases">
        <title>Sequencing the genomes of 1000 actinobacteria strains.</title>
        <authorList>
            <person name="Klenk H.-P."/>
        </authorList>
    </citation>
    <scope>NUCLEOTIDE SEQUENCE [LARGE SCALE GENOMIC DNA]</scope>
    <source>
        <strain evidence="4 5">DSM 24552</strain>
    </source>
</reference>
<keyword evidence="2" id="KW-0472">Membrane</keyword>
<gene>
    <name evidence="4" type="ORF">BJ989_000875</name>
</gene>
<organism evidence="4 5">
    <name type="scientific">Nocardioides perillae</name>
    <dbReference type="NCBI Taxonomy" id="1119534"/>
    <lineage>
        <taxon>Bacteria</taxon>
        <taxon>Bacillati</taxon>
        <taxon>Actinomycetota</taxon>
        <taxon>Actinomycetes</taxon>
        <taxon>Propionibacteriales</taxon>
        <taxon>Nocardioidaceae</taxon>
        <taxon>Nocardioides</taxon>
    </lineage>
</organism>
<keyword evidence="5" id="KW-1185">Reference proteome</keyword>
<protein>
    <recommendedName>
        <fullName evidence="3">General stress protein 17M-like domain-containing protein</fullName>
    </recommendedName>
</protein>
<dbReference type="AlphaFoldDB" id="A0A7Y9RSQ6"/>
<feature type="region of interest" description="Disordered" evidence="1">
    <location>
        <begin position="1"/>
        <end position="20"/>
    </location>
</feature>